<evidence type="ECO:0000313" key="4">
    <source>
        <dbReference type="EMBL" id="BDE97024.1"/>
    </source>
</evidence>
<evidence type="ECO:0000313" key="5">
    <source>
        <dbReference type="Proteomes" id="UP001320544"/>
    </source>
</evidence>
<evidence type="ECO:0000259" key="3">
    <source>
        <dbReference type="Pfam" id="PF00589"/>
    </source>
</evidence>
<dbReference type="InterPro" id="IPR002104">
    <property type="entry name" value="Integrase_catalytic"/>
</dbReference>
<accession>A0ABN6MGE3</accession>
<dbReference type="RefSeq" id="WP_244386159.1">
    <property type="nucleotide sequence ID" value="NZ_AP025564.1"/>
</dbReference>
<keyword evidence="5" id="KW-1185">Reference proteome</keyword>
<dbReference type="Gene3D" id="1.10.443.10">
    <property type="entry name" value="Intergrase catalytic core"/>
    <property type="match status" value="1"/>
</dbReference>
<dbReference type="SUPFAM" id="SSF56349">
    <property type="entry name" value="DNA breaking-rejoining enzymes"/>
    <property type="match status" value="1"/>
</dbReference>
<keyword evidence="1" id="KW-0233">DNA recombination</keyword>
<dbReference type="InterPro" id="IPR013762">
    <property type="entry name" value="Integrase-like_cat_sf"/>
</dbReference>
<dbReference type="EMBL" id="AP025564">
    <property type="protein sequence ID" value="BDE97024.1"/>
    <property type="molecule type" value="Genomic_DNA"/>
</dbReference>
<dbReference type="InterPro" id="IPR011010">
    <property type="entry name" value="DNA_brk_join_enz"/>
</dbReference>
<reference evidence="4 5" key="1">
    <citation type="submission" date="2022-01" db="EMBL/GenBank/DDBJ databases">
        <title>Novel bile acid biosynthetic pathways are enriched in the microbiome of centenarians.</title>
        <authorList>
            <person name="Sato Y."/>
            <person name="Atarashi K."/>
            <person name="Plichta R.D."/>
            <person name="Arai Y."/>
            <person name="Sasajima S."/>
            <person name="Kearney M.S."/>
            <person name="Suda W."/>
            <person name="Takeshita K."/>
            <person name="Sasaki T."/>
            <person name="Okamoto S."/>
            <person name="Skelly N.A."/>
            <person name="Okamura Y."/>
            <person name="Vlamakis H."/>
            <person name="Li Y."/>
            <person name="Tanoue T."/>
            <person name="Takei H."/>
            <person name="Nittono H."/>
            <person name="Narushima S."/>
            <person name="Irie J."/>
            <person name="Itoh H."/>
            <person name="Moriya K."/>
            <person name="Sugiura Y."/>
            <person name="Suematsu M."/>
            <person name="Moritoki N."/>
            <person name="Shibata S."/>
            <person name="Littman R.D."/>
            <person name="Fischbach A.M."/>
            <person name="Uwamino Y."/>
            <person name="Inoue T."/>
            <person name="Honda A."/>
            <person name="Hattori M."/>
            <person name="Murai T."/>
            <person name="Xavier J.R."/>
            <person name="Hirose N."/>
            <person name="Honda K."/>
        </authorList>
    </citation>
    <scope>NUCLEOTIDE SEQUENCE [LARGE SCALE GENOMIC DNA]</scope>
    <source>
        <strain evidence="4 5">CE91-St30</strain>
    </source>
</reference>
<dbReference type="CDD" id="cd01189">
    <property type="entry name" value="INT_ICEBs1_C_like"/>
    <property type="match status" value="1"/>
</dbReference>
<dbReference type="Proteomes" id="UP001320544">
    <property type="component" value="Chromosome"/>
</dbReference>
<feature type="domain" description="Tyr recombinase" evidence="3">
    <location>
        <begin position="8"/>
        <end position="123"/>
    </location>
</feature>
<protein>
    <recommendedName>
        <fullName evidence="3">Tyr recombinase domain-containing protein</fullName>
    </recommendedName>
</protein>
<proteinExistence type="predicted"/>
<evidence type="ECO:0000256" key="1">
    <source>
        <dbReference type="ARBA" id="ARBA00023172"/>
    </source>
</evidence>
<sequence length="174" mass="19876">MDKPASFAIFELLYWCGIREGEALALMSEDFDFQKSLLRITKSYQRIDGRDVVTAPKTAKSVRTVAMPDFVAEEVEEYMRLESCEEGERIFPFGESYLCHEMERGCKASGVKRIRVHALCHSHVPAHRDGVQHRCDRKPRGARERRHHVPLRAPVPEYAGRHGAQAEPGEEIRG</sequence>
<feature type="compositionally biased region" description="Basic and acidic residues" evidence="2">
    <location>
        <begin position="131"/>
        <end position="142"/>
    </location>
</feature>
<gene>
    <name evidence="4" type="ORF">CE91St30_23570</name>
</gene>
<dbReference type="Pfam" id="PF00589">
    <property type="entry name" value="Phage_integrase"/>
    <property type="match status" value="1"/>
</dbReference>
<name>A0ABN6MGE3_9ACTN</name>
<evidence type="ECO:0000256" key="2">
    <source>
        <dbReference type="SAM" id="MobiDB-lite"/>
    </source>
</evidence>
<organism evidence="4 5">
    <name type="scientific">Raoultibacter timonensis</name>
    <dbReference type="NCBI Taxonomy" id="1907662"/>
    <lineage>
        <taxon>Bacteria</taxon>
        <taxon>Bacillati</taxon>
        <taxon>Actinomycetota</taxon>
        <taxon>Coriobacteriia</taxon>
        <taxon>Eggerthellales</taxon>
        <taxon>Eggerthellaceae</taxon>
        <taxon>Raoultibacter</taxon>
    </lineage>
</organism>
<feature type="region of interest" description="Disordered" evidence="2">
    <location>
        <begin position="131"/>
        <end position="174"/>
    </location>
</feature>